<evidence type="ECO:0000256" key="8">
    <source>
        <dbReference type="PROSITE-ProRule" id="PRU00076"/>
    </source>
</evidence>
<dbReference type="AlphaFoldDB" id="A0AAD9K9H9"/>
<dbReference type="InterPro" id="IPR000152">
    <property type="entry name" value="EGF-type_Asp/Asn_hydroxyl_site"/>
</dbReference>
<dbReference type="EMBL" id="JAODUO010001295">
    <property type="protein sequence ID" value="KAK2166970.1"/>
    <property type="molecule type" value="Genomic_DNA"/>
</dbReference>
<name>A0AAD9K9H9_RIDPI</name>
<dbReference type="Pfam" id="PF07645">
    <property type="entry name" value="EGF_CA"/>
    <property type="match status" value="1"/>
</dbReference>
<keyword evidence="11" id="KW-1185">Reference proteome</keyword>
<evidence type="ECO:0000256" key="4">
    <source>
        <dbReference type="ARBA" id="ARBA00022729"/>
    </source>
</evidence>
<dbReference type="CDD" id="cd00054">
    <property type="entry name" value="EGF_CA"/>
    <property type="match status" value="1"/>
</dbReference>
<dbReference type="GO" id="GO:0005576">
    <property type="term" value="C:extracellular region"/>
    <property type="evidence" value="ECO:0007669"/>
    <property type="project" value="UniProtKB-SubCell"/>
</dbReference>
<dbReference type="InterPro" id="IPR000742">
    <property type="entry name" value="EGF"/>
</dbReference>
<organism evidence="10 11">
    <name type="scientific">Ridgeia piscesae</name>
    <name type="common">Tubeworm</name>
    <dbReference type="NCBI Taxonomy" id="27915"/>
    <lineage>
        <taxon>Eukaryota</taxon>
        <taxon>Metazoa</taxon>
        <taxon>Spiralia</taxon>
        <taxon>Lophotrochozoa</taxon>
        <taxon>Annelida</taxon>
        <taxon>Polychaeta</taxon>
        <taxon>Sedentaria</taxon>
        <taxon>Canalipalpata</taxon>
        <taxon>Sabellida</taxon>
        <taxon>Siboglinidae</taxon>
        <taxon>Ridgeia</taxon>
    </lineage>
</organism>
<dbReference type="PANTHER" id="PTHR47333">
    <property type="entry name" value="VON WILLEBRAND FACTOR C AND EGF DOMAIN-CONTAINING PROTEIN"/>
    <property type="match status" value="1"/>
</dbReference>
<proteinExistence type="predicted"/>
<reference evidence="10" key="1">
    <citation type="journal article" date="2023" name="Mol. Biol. Evol.">
        <title>Third-Generation Sequencing Reveals the Adaptive Role of the Epigenome in Three Deep-Sea Polychaetes.</title>
        <authorList>
            <person name="Perez M."/>
            <person name="Aroh O."/>
            <person name="Sun Y."/>
            <person name="Lan Y."/>
            <person name="Juniper S.K."/>
            <person name="Young C.R."/>
            <person name="Angers B."/>
            <person name="Qian P.Y."/>
        </authorList>
    </citation>
    <scope>NUCLEOTIDE SEQUENCE</scope>
    <source>
        <strain evidence="10">R07B-5</strain>
    </source>
</reference>
<evidence type="ECO:0000259" key="9">
    <source>
        <dbReference type="PROSITE" id="PS50026"/>
    </source>
</evidence>
<accession>A0AAD9K9H9</accession>
<dbReference type="Gene3D" id="2.10.25.10">
    <property type="entry name" value="Laminin"/>
    <property type="match status" value="3"/>
</dbReference>
<protein>
    <recommendedName>
        <fullName evidence="9">EGF-like domain-containing protein</fullName>
    </recommendedName>
</protein>
<comment type="caution">
    <text evidence="10">The sequence shown here is derived from an EMBL/GenBank/DDBJ whole genome shotgun (WGS) entry which is preliminary data.</text>
</comment>
<feature type="disulfide bond" evidence="8">
    <location>
        <begin position="70"/>
        <end position="80"/>
    </location>
</feature>
<evidence type="ECO:0000256" key="3">
    <source>
        <dbReference type="ARBA" id="ARBA00022536"/>
    </source>
</evidence>
<feature type="domain" description="EGF-like" evidence="9">
    <location>
        <begin position="66"/>
        <end position="101"/>
    </location>
</feature>
<keyword evidence="5" id="KW-0677">Repeat</keyword>
<dbReference type="GO" id="GO:0005509">
    <property type="term" value="F:calcium ion binding"/>
    <property type="evidence" value="ECO:0007669"/>
    <property type="project" value="InterPro"/>
</dbReference>
<evidence type="ECO:0000256" key="5">
    <source>
        <dbReference type="ARBA" id="ARBA00022737"/>
    </source>
</evidence>
<gene>
    <name evidence="10" type="ORF">NP493_1296g00017</name>
</gene>
<evidence type="ECO:0000256" key="1">
    <source>
        <dbReference type="ARBA" id="ARBA00004613"/>
    </source>
</evidence>
<dbReference type="InterPro" id="IPR001881">
    <property type="entry name" value="EGF-like_Ca-bd_dom"/>
</dbReference>
<dbReference type="InterPro" id="IPR018097">
    <property type="entry name" value="EGF_Ca-bd_CS"/>
</dbReference>
<evidence type="ECO:0000256" key="2">
    <source>
        <dbReference type="ARBA" id="ARBA00022525"/>
    </source>
</evidence>
<evidence type="ECO:0000256" key="6">
    <source>
        <dbReference type="ARBA" id="ARBA00023157"/>
    </source>
</evidence>
<evidence type="ECO:0000256" key="7">
    <source>
        <dbReference type="ARBA" id="ARBA00023180"/>
    </source>
</evidence>
<dbReference type="PANTHER" id="PTHR47333:SF4">
    <property type="entry name" value="EGF-LIKE DOMAIN-CONTAINING PROTEIN"/>
    <property type="match status" value="1"/>
</dbReference>
<keyword evidence="6 8" id="KW-1015">Disulfide bond</keyword>
<keyword evidence="4" id="KW-0732">Signal</keyword>
<keyword evidence="7" id="KW-0325">Glycoprotein</keyword>
<sequence>MCPHLLQSIQRATTGAPTSALRCEAANVKCSQWNDCEQVCTDSEKGFLCSCRSGYKLNLNGYTCDDIDECQNEAICQHECVNTVGSYRCYCDVGFRLNVTDGRSCIADSTCNGSCEHACAFVRGRYRCVCNKGYLLARNHKSCQYIGTTSSSGEQTTSTQPELSTTSQPSFIAGTKLNSLSDLTTSNEADYDVTTVTTSTASRSYTTSALALYMCAHALFVMLSC</sequence>
<dbReference type="InterPro" id="IPR052080">
    <property type="entry name" value="vWF_C/EGF_Fibrillin"/>
</dbReference>
<dbReference type="SMART" id="SM00179">
    <property type="entry name" value="EGF_CA"/>
    <property type="match status" value="2"/>
</dbReference>
<dbReference type="InterPro" id="IPR009030">
    <property type="entry name" value="Growth_fac_rcpt_cys_sf"/>
</dbReference>
<evidence type="ECO:0000313" key="11">
    <source>
        <dbReference type="Proteomes" id="UP001209878"/>
    </source>
</evidence>
<dbReference type="PROSITE" id="PS01187">
    <property type="entry name" value="EGF_CA"/>
    <property type="match status" value="1"/>
</dbReference>
<dbReference type="SMART" id="SM00181">
    <property type="entry name" value="EGF"/>
    <property type="match status" value="3"/>
</dbReference>
<dbReference type="PROSITE" id="PS00010">
    <property type="entry name" value="ASX_HYDROXYL"/>
    <property type="match status" value="1"/>
</dbReference>
<comment type="subcellular location">
    <subcellularLocation>
        <location evidence="1">Secreted</location>
    </subcellularLocation>
</comment>
<keyword evidence="3 8" id="KW-0245">EGF-like domain</keyword>
<dbReference type="SUPFAM" id="SSF57184">
    <property type="entry name" value="Growth factor receptor domain"/>
    <property type="match status" value="1"/>
</dbReference>
<dbReference type="InterPro" id="IPR049883">
    <property type="entry name" value="NOTCH1_EGF-like"/>
</dbReference>
<dbReference type="PROSITE" id="PS50026">
    <property type="entry name" value="EGF_3"/>
    <property type="match status" value="1"/>
</dbReference>
<evidence type="ECO:0000313" key="10">
    <source>
        <dbReference type="EMBL" id="KAK2166970.1"/>
    </source>
</evidence>
<dbReference type="Proteomes" id="UP001209878">
    <property type="component" value="Unassembled WGS sequence"/>
</dbReference>
<comment type="caution">
    <text evidence="8">Lacks conserved residue(s) required for the propagation of feature annotation.</text>
</comment>
<dbReference type="FunFam" id="2.10.25.10:FF:000119">
    <property type="entry name" value="vitamin K-dependent protein S"/>
    <property type="match status" value="1"/>
</dbReference>
<keyword evidence="2" id="KW-0964">Secreted</keyword>